<sequence length="471" mass="50333">MENEKQLGLFSLVSLIVGAIIGSGIFSLPQNMAQGAGAGAMLIAWGITFVGMFALSQTFQWLSTNAPEIEDGLYGYAKHGFGEYLGFNAAWGYWVSVWIGNAGYLVVMFSALGAFPMFSIFGNGTTPAAIVCEIAILWMLHLMVLQGVRSAALINTLVTVAKIVPLGLFILCVVLAFNVHTFNRDFWGTPALGSVMEQVKSTMLFTVWVFLGIESAAIYASRAKKMADVGRATLIGFALTMVLLVCVSVLSLGVIPQSELAHMKNPSMAWVLARVLGPVGADIINISLIVAVGGALLAWTMLGGEMLYLASRGDDNTIPAIFGHVNDNGAPTHAMTLTNVAITVMLILTYFNENGYNALVQLSTSMALIPYLLCAGFGLRLSNQMPSASFMARMLNLVAVCYGLWLIYAAGLKYLMLSMVLYAPGLLFFARAKLARSDKLFDNSFESGVCMLIVVLGILAGALVFAGGLSL</sequence>
<dbReference type="InterPro" id="IPR004754">
    <property type="entry name" value="Amino_acid_antiprt"/>
</dbReference>
<dbReference type="NCBIfam" id="TIGR00905">
    <property type="entry name" value="2A0302"/>
    <property type="match status" value="1"/>
</dbReference>
<evidence type="ECO:0000256" key="8">
    <source>
        <dbReference type="ARBA" id="ARBA00023136"/>
    </source>
</evidence>
<keyword evidence="7 9" id="KW-1133">Transmembrane helix</keyword>
<keyword evidence="8 9" id="KW-0472">Membrane</keyword>
<evidence type="ECO:0000256" key="2">
    <source>
        <dbReference type="ARBA" id="ARBA00008220"/>
    </source>
</evidence>
<reference evidence="10 11" key="1">
    <citation type="submission" date="2019-03" db="EMBL/GenBank/DDBJ databases">
        <title>Genomic Encyclopedia of Type Strains, Phase III (KMG-III): the genomes of soil and plant-associated and newly described type strains.</title>
        <authorList>
            <person name="Whitman W."/>
        </authorList>
    </citation>
    <scope>NUCLEOTIDE SEQUENCE [LARGE SCALE GENOMIC DNA]</scope>
    <source>
        <strain evidence="10 11">CECT 8976</strain>
    </source>
</reference>
<dbReference type="InterPro" id="IPR002293">
    <property type="entry name" value="AA/rel_permease1"/>
</dbReference>
<comment type="subcellular location">
    <subcellularLocation>
        <location evidence="1">Cell membrane</location>
        <topology evidence="1">Multi-pass membrane protein</topology>
    </subcellularLocation>
</comment>
<dbReference type="EMBL" id="SNZP01000005">
    <property type="protein sequence ID" value="TDR80237.1"/>
    <property type="molecule type" value="Genomic_DNA"/>
</dbReference>
<evidence type="ECO:0000256" key="4">
    <source>
        <dbReference type="ARBA" id="ARBA00022475"/>
    </source>
</evidence>
<keyword evidence="5 9" id="KW-0812">Transmembrane</keyword>
<keyword evidence="4" id="KW-1003">Cell membrane</keyword>
<accession>A0A4R7B9H2</accession>
<feature type="transmembrane region" description="Helical" evidence="9">
    <location>
        <begin position="160"/>
        <end position="182"/>
    </location>
</feature>
<keyword evidence="6" id="KW-0029">Amino-acid transport</keyword>
<dbReference type="AlphaFoldDB" id="A0A4R7B9H2"/>
<dbReference type="PIRSF" id="PIRSF006060">
    <property type="entry name" value="AA_transporter"/>
    <property type="match status" value="1"/>
</dbReference>
<feature type="transmembrane region" description="Helical" evidence="9">
    <location>
        <begin position="444"/>
        <end position="466"/>
    </location>
</feature>
<feature type="transmembrane region" description="Helical" evidence="9">
    <location>
        <begin position="102"/>
        <end position="122"/>
    </location>
</feature>
<evidence type="ECO:0000256" key="7">
    <source>
        <dbReference type="ARBA" id="ARBA00022989"/>
    </source>
</evidence>
<keyword evidence="11" id="KW-1185">Reference proteome</keyword>
<gene>
    <name evidence="10" type="ORF">DFP86_10592</name>
</gene>
<comment type="caution">
    <text evidence="10">The sequence shown here is derived from an EMBL/GenBank/DDBJ whole genome shotgun (WGS) entry which is preliminary data.</text>
</comment>
<feature type="transmembrane region" description="Helical" evidence="9">
    <location>
        <begin position="7"/>
        <end position="26"/>
    </location>
</feature>
<keyword evidence="3" id="KW-0813">Transport</keyword>
<feature type="transmembrane region" description="Helical" evidence="9">
    <location>
        <begin position="358"/>
        <end position="378"/>
    </location>
</feature>
<evidence type="ECO:0000313" key="11">
    <source>
        <dbReference type="Proteomes" id="UP000295611"/>
    </source>
</evidence>
<feature type="transmembrane region" description="Helical" evidence="9">
    <location>
        <begin position="128"/>
        <end position="148"/>
    </location>
</feature>
<feature type="transmembrane region" description="Helical" evidence="9">
    <location>
        <begin position="202"/>
        <end position="220"/>
    </location>
</feature>
<feature type="transmembrane region" description="Helical" evidence="9">
    <location>
        <begin position="32"/>
        <end position="55"/>
    </location>
</feature>
<proteinExistence type="inferred from homology"/>
<dbReference type="PANTHER" id="PTHR42770">
    <property type="entry name" value="AMINO ACID TRANSPORTER-RELATED"/>
    <property type="match status" value="1"/>
</dbReference>
<organism evidence="10 11">
    <name type="scientific">Paludibacterium purpuratum</name>
    <dbReference type="NCBI Taxonomy" id="1144873"/>
    <lineage>
        <taxon>Bacteria</taxon>
        <taxon>Pseudomonadati</taxon>
        <taxon>Pseudomonadota</taxon>
        <taxon>Betaproteobacteria</taxon>
        <taxon>Neisseriales</taxon>
        <taxon>Chromobacteriaceae</taxon>
        <taxon>Paludibacterium</taxon>
    </lineage>
</organism>
<protein>
    <submittedName>
        <fullName evidence="10">Arginine:ornithine antiporter (APA family)</fullName>
    </submittedName>
</protein>
<evidence type="ECO:0000256" key="1">
    <source>
        <dbReference type="ARBA" id="ARBA00004651"/>
    </source>
</evidence>
<dbReference type="GO" id="GO:0006865">
    <property type="term" value="P:amino acid transport"/>
    <property type="evidence" value="ECO:0007669"/>
    <property type="project" value="UniProtKB-KW"/>
</dbReference>
<dbReference type="Proteomes" id="UP000295611">
    <property type="component" value="Unassembled WGS sequence"/>
</dbReference>
<dbReference type="GO" id="GO:0022857">
    <property type="term" value="F:transmembrane transporter activity"/>
    <property type="evidence" value="ECO:0007669"/>
    <property type="project" value="InterPro"/>
</dbReference>
<dbReference type="Gene3D" id="1.20.1740.10">
    <property type="entry name" value="Amino acid/polyamine transporter I"/>
    <property type="match status" value="1"/>
</dbReference>
<feature type="transmembrane region" description="Helical" evidence="9">
    <location>
        <begin position="232"/>
        <end position="255"/>
    </location>
</feature>
<evidence type="ECO:0000313" key="10">
    <source>
        <dbReference type="EMBL" id="TDR80237.1"/>
    </source>
</evidence>
<dbReference type="PANTHER" id="PTHR42770:SF4">
    <property type="entry name" value="ARGININE_ORNITHINE ANTIPORTER-RELATED"/>
    <property type="match status" value="1"/>
</dbReference>
<dbReference type="Pfam" id="PF13520">
    <property type="entry name" value="AA_permease_2"/>
    <property type="match status" value="1"/>
</dbReference>
<dbReference type="InterPro" id="IPR050367">
    <property type="entry name" value="APC_superfamily"/>
</dbReference>
<evidence type="ECO:0000256" key="6">
    <source>
        <dbReference type="ARBA" id="ARBA00022970"/>
    </source>
</evidence>
<feature type="transmembrane region" description="Helical" evidence="9">
    <location>
        <begin position="414"/>
        <end position="432"/>
    </location>
</feature>
<evidence type="ECO:0000256" key="5">
    <source>
        <dbReference type="ARBA" id="ARBA00022692"/>
    </source>
</evidence>
<feature type="transmembrane region" description="Helical" evidence="9">
    <location>
        <begin position="275"/>
        <end position="302"/>
    </location>
</feature>
<comment type="similarity">
    <text evidence="2">Belongs to the amino acid-polyamine-organocation (APC) superfamily. Basic amino acid/polyamine antiporter (APA) (TC 2.A.3.2) family.</text>
</comment>
<feature type="transmembrane region" description="Helical" evidence="9">
    <location>
        <begin position="390"/>
        <end position="408"/>
    </location>
</feature>
<name>A0A4R7B9H2_9NEIS</name>
<evidence type="ECO:0000256" key="9">
    <source>
        <dbReference type="SAM" id="Phobius"/>
    </source>
</evidence>
<feature type="transmembrane region" description="Helical" evidence="9">
    <location>
        <begin position="334"/>
        <end position="352"/>
    </location>
</feature>
<evidence type="ECO:0000256" key="3">
    <source>
        <dbReference type="ARBA" id="ARBA00022448"/>
    </source>
</evidence>
<dbReference type="GO" id="GO:0005886">
    <property type="term" value="C:plasma membrane"/>
    <property type="evidence" value="ECO:0007669"/>
    <property type="project" value="UniProtKB-SubCell"/>
</dbReference>
<dbReference type="RefSeq" id="WP_133679666.1">
    <property type="nucleotide sequence ID" value="NZ_SNZP01000005.1"/>
</dbReference>
<dbReference type="OrthoDB" id="3185104at2"/>